<feature type="compositionally biased region" description="Basic and acidic residues" evidence="1">
    <location>
        <begin position="51"/>
        <end position="64"/>
    </location>
</feature>
<name>A0A221W924_9PSEU</name>
<reference evidence="2 3" key="1">
    <citation type="submission" date="2017-07" db="EMBL/GenBank/DDBJ databases">
        <title>Complete genome sequence of Actinoalloteichus hoggarensis DSM 45943, type strain of Actinoalloteichus hoggarensis.</title>
        <authorList>
            <person name="Ruckert C."/>
            <person name="Nouioui I."/>
            <person name="Willmese J."/>
            <person name="van Wezel G."/>
            <person name="Klenk H.-P."/>
            <person name="Kalinowski J."/>
            <person name="Zotchev S.B."/>
        </authorList>
    </citation>
    <scope>NUCLEOTIDE SEQUENCE [LARGE SCALE GENOMIC DNA]</scope>
    <source>
        <strain evidence="2 3">DSM 45943</strain>
    </source>
</reference>
<dbReference type="EMBL" id="CP022521">
    <property type="protein sequence ID" value="ASO22039.1"/>
    <property type="molecule type" value="Genomic_DNA"/>
</dbReference>
<accession>A0A221W924</accession>
<feature type="compositionally biased region" description="Basic and acidic residues" evidence="1">
    <location>
        <begin position="20"/>
        <end position="30"/>
    </location>
</feature>
<feature type="compositionally biased region" description="Low complexity" evidence="1">
    <location>
        <begin position="32"/>
        <end position="43"/>
    </location>
</feature>
<dbReference type="Proteomes" id="UP000204221">
    <property type="component" value="Chromosome"/>
</dbReference>
<dbReference type="AlphaFoldDB" id="A0A221W924"/>
<keyword evidence="3" id="KW-1185">Reference proteome</keyword>
<evidence type="ECO:0000313" key="2">
    <source>
        <dbReference type="EMBL" id="ASO22039.1"/>
    </source>
</evidence>
<gene>
    <name evidence="2" type="ORF">AHOG_22120</name>
</gene>
<sequence>MISTGDPGSRAAIPITRIRPDHQRSVDRHAQAKPAAAANSGGAIRPGRGAQAHDRIDGTHDKAGKAAHTVRYQLSEVVVEVLSIGVTNNELSPSFRTSAYATQPQRRSRLTSSVELAMNHPDRAGTRPVGRVGLEPTAKGL</sequence>
<feature type="region of interest" description="Disordered" evidence="1">
    <location>
        <begin position="20"/>
        <end position="64"/>
    </location>
</feature>
<protein>
    <submittedName>
        <fullName evidence="2">Uncharacterized protein</fullName>
    </submittedName>
</protein>
<evidence type="ECO:0000256" key="1">
    <source>
        <dbReference type="SAM" id="MobiDB-lite"/>
    </source>
</evidence>
<dbReference type="KEGG" id="ahg:AHOG_22120"/>
<organism evidence="2 3">
    <name type="scientific">Actinoalloteichus hoggarensis</name>
    <dbReference type="NCBI Taxonomy" id="1470176"/>
    <lineage>
        <taxon>Bacteria</taxon>
        <taxon>Bacillati</taxon>
        <taxon>Actinomycetota</taxon>
        <taxon>Actinomycetes</taxon>
        <taxon>Pseudonocardiales</taxon>
        <taxon>Pseudonocardiaceae</taxon>
        <taxon>Actinoalloteichus</taxon>
    </lineage>
</organism>
<feature type="region of interest" description="Disordered" evidence="1">
    <location>
        <begin position="120"/>
        <end position="141"/>
    </location>
</feature>
<evidence type="ECO:0000313" key="3">
    <source>
        <dbReference type="Proteomes" id="UP000204221"/>
    </source>
</evidence>
<proteinExistence type="predicted"/>